<dbReference type="CDD" id="cd03358">
    <property type="entry name" value="LbH_WxcM_N_like"/>
    <property type="match status" value="1"/>
</dbReference>
<dbReference type="InterPro" id="IPR001451">
    <property type="entry name" value="Hexapep"/>
</dbReference>
<evidence type="ECO:0000313" key="5">
    <source>
        <dbReference type="EMBL" id="ELZ37182.1"/>
    </source>
</evidence>
<name>M0DR72_9EURY</name>
<keyword evidence="2 5" id="KW-0808">Transferase</keyword>
<proteinExistence type="predicted"/>
<organism evidence="5 6">
    <name type="scientific">Halorubrum distributum JCM 10247</name>
    <dbReference type="NCBI Taxonomy" id="1227486"/>
    <lineage>
        <taxon>Archaea</taxon>
        <taxon>Methanobacteriati</taxon>
        <taxon>Methanobacteriota</taxon>
        <taxon>Stenosarchaea group</taxon>
        <taxon>Halobacteria</taxon>
        <taxon>Halobacteriales</taxon>
        <taxon>Haloferacaceae</taxon>
        <taxon>Halorubrum</taxon>
        <taxon>Halorubrum distributum group</taxon>
    </lineage>
</organism>
<dbReference type="Gene3D" id="2.160.10.10">
    <property type="entry name" value="Hexapeptide repeat proteins"/>
    <property type="match status" value="1"/>
</dbReference>
<gene>
    <name evidence="5" type="ORF">C473_01639</name>
</gene>
<dbReference type="RefSeq" id="WP_007344237.1">
    <property type="nucleotide sequence ID" value="NZ_AOIW01000021.1"/>
</dbReference>
<evidence type="ECO:0000256" key="2">
    <source>
        <dbReference type="ARBA" id="ARBA00022679"/>
    </source>
</evidence>
<evidence type="ECO:0000256" key="1">
    <source>
        <dbReference type="ARBA" id="ARBA00022605"/>
    </source>
</evidence>
<sequence length="196" mass="20656">MRLLIGVEQETIFDDMNQATVGYEYADDSDDPHIGANPTIRAGTIIYNDVAIGDRFSTGHYALVRELTEIGDDVLVGTKAVIDGRTTVGSSVSLQTGVYVPSDTTIGDHVFVGPHAVLTNDPYPIQADAELVGPTIEDHVSIGANATILPDVTIGAESFVAAGSVVVDDVPPATLAIGAPAEHRPLPEEIPRQNEL</sequence>
<accession>M0DR72</accession>
<dbReference type="PATRIC" id="fig|1227486.3.peg.270"/>
<protein>
    <submittedName>
        <fullName evidence="5">Transferase hexapeptide repeat containing protein</fullName>
    </submittedName>
</protein>
<keyword evidence="4" id="KW-0457">Lysine biosynthesis</keyword>
<dbReference type="AlphaFoldDB" id="M0DR72"/>
<dbReference type="PANTHER" id="PTHR43300">
    <property type="entry name" value="ACETYLTRANSFERASE"/>
    <property type="match status" value="1"/>
</dbReference>
<dbReference type="InterPro" id="IPR018357">
    <property type="entry name" value="Hexapep_transf_CS"/>
</dbReference>
<dbReference type="SUPFAM" id="SSF51161">
    <property type="entry name" value="Trimeric LpxA-like enzymes"/>
    <property type="match status" value="1"/>
</dbReference>
<evidence type="ECO:0000256" key="3">
    <source>
        <dbReference type="ARBA" id="ARBA00022915"/>
    </source>
</evidence>
<evidence type="ECO:0000313" key="6">
    <source>
        <dbReference type="Proteomes" id="UP000011572"/>
    </source>
</evidence>
<keyword evidence="3" id="KW-0220">Diaminopimelate biosynthesis</keyword>
<dbReference type="Pfam" id="PF00132">
    <property type="entry name" value="Hexapep"/>
    <property type="match status" value="2"/>
</dbReference>
<evidence type="ECO:0000256" key="4">
    <source>
        <dbReference type="ARBA" id="ARBA00023154"/>
    </source>
</evidence>
<dbReference type="Proteomes" id="UP000011572">
    <property type="component" value="Unassembled WGS sequence"/>
</dbReference>
<dbReference type="EMBL" id="AOIW01000021">
    <property type="protein sequence ID" value="ELZ37182.1"/>
    <property type="molecule type" value="Genomic_DNA"/>
</dbReference>
<keyword evidence="1" id="KW-0028">Amino-acid biosynthesis</keyword>
<dbReference type="PANTHER" id="PTHR43300:SF10">
    <property type="entry name" value="2,3,4,5-TETRAHYDROPYRIDINE-2,6-DICARBOXYLATE N-ACETYLTRANSFERASE"/>
    <property type="match status" value="1"/>
</dbReference>
<dbReference type="PROSITE" id="PS00101">
    <property type="entry name" value="HEXAPEP_TRANSFERASES"/>
    <property type="match status" value="2"/>
</dbReference>
<dbReference type="InterPro" id="IPR050179">
    <property type="entry name" value="Trans_hexapeptide_repeat"/>
</dbReference>
<comment type="caution">
    <text evidence="5">The sequence shown here is derived from an EMBL/GenBank/DDBJ whole genome shotgun (WGS) entry which is preliminary data.</text>
</comment>
<dbReference type="InterPro" id="IPR011004">
    <property type="entry name" value="Trimer_LpxA-like_sf"/>
</dbReference>
<reference evidence="5 6" key="1">
    <citation type="journal article" date="2014" name="PLoS Genet.">
        <title>Phylogenetically driven sequencing of extremely halophilic archaea reveals strategies for static and dynamic osmo-response.</title>
        <authorList>
            <person name="Becker E.A."/>
            <person name="Seitzer P.M."/>
            <person name="Tritt A."/>
            <person name="Larsen D."/>
            <person name="Krusor M."/>
            <person name="Yao A.I."/>
            <person name="Wu D."/>
            <person name="Madern D."/>
            <person name="Eisen J.A."/>
            <person name="Darling A.E."/>
            <person name="Facciotti M.T."/>
        </authorList>
    </citation>
    <scope>NUCLEOTIDE SEQUENCE [LARGE SCALE GENOMIC DNA]</scope>
    <source>
        <strain evidence="5 6">JCM 10247</strain>
    </source>
</reference>
<dbReference type="GO" id="GO:0016740">
    <property type="term" value="F:transferase activity"/>
    <property type="evidence" value="ECO:0007669"/>
    <property type="project" value="UniProtKB-KW"/>
</dbReference>